<accession>A0A6B0YQT3</accession>
<comment type="caution">
    <text evidence="5">The sequence shown here is derived from an EMBL/GenBank/DDBJ whole genome shotgun (WGS) entry which is preliminary data.</text>
</comment>
<evidence type="ECO:0000256" key="1">
    <source>
        <dbReference type="ARBA" id="ARBA00005568"/>
    </source>
</evidence>
<name>A0A6B0YQT3_9CHLR</name>
<dbReference type="Gene3D" id="3.20.20.60">
    <property type="entry name" value="Phosphoenolpyruvate-binding domains"/>
    <property type="match status" value="1"/>
</dbReference>
<keyword evidence="2" id="KW-0479">Metal-binding</keyword>
<reference evidence="5" key="1">
    <citation type="submission" date="2019-09" db="EMBL/GenBank/DDBJ databases">
        <title>Characterisation of the sponge microbiome using genome-centric metagenomics.</title>
        <authorList>
            <person name="Engelberts J.P."/>
            <person name="Robbins S.J."/>
            <person name="De Goeij J.M."/>
            <person name="Aranda M."/>
            <person name="Bell S.C."/>
            <person name="Webster N.S."/>
        </authorList>
    </citation>
    <scope>NUCLEOTIDE SEQUENCE</scope>
    <source>
        <strain evidence="5">SB0664_bin_27</strain>
    </source>
</reference>
<evidence type="ECO:0000256" key="2">
    <source>
        <dbReference type="ARBA" id="ARBA00022723"/>
    </source>
</evidence>
<proteinExistence type="inferred from homology"/>
<organism evidence="5">
    <name type="scientific">Caldilineaceae bacterium SB0664_bin_27</name>
    <dbReference type="NCBI Taxonomy" id="2605260"/>
    <lineage>
        <taxon>Bacteria</taxon>
        <taxon>Bacillati</taxon>
        <taxon>Chloroflexota</taxon>
        <taxon>Caldilineae</taxon>
        <taxon>Caldilineales</taxon>
        <taxon>Caldilineaceae</taxon>
    </lineage>
</organism>
<evidence type="ECO:0000313" key="5">
    <source>
        <dbReference type="EMBL" id="MXY93320.1"/>
    </source>
</evidence>
<dbReference type="InterPro" id="IPR040442">
    <property type="entry name" value="Pyrv_kinase-like_dom_sf"/>
</dbReference>
<dbReference type="Pfam" id="PF03328">
    <property type="entry name" value="HpcH_HpaI"/>
    <property type="match status" value="1"/>
</dbReference>
<gene>
    <name evidence="5" type="ORF">F4Y42_07720</name>
</gene>
<dbReference type="GO" id="GO:0046872">
    <property type="term" value="F:metal ion binding"/>
    <property type="evidence" value="ECO:0007669"/>
    <property type="project" value="UniProtKB-KW"/>
</dbReference>
<dbReference type="EMBL" id="VXRG01000066">
    <property type="protein sequence ID" value="MXY93320.1"/>
    <property type="molecule type" value="Genomic_DNA"/>
</dbReference>
<keyword evidence="3" id="KW-0456">Lyase</keyword>
<dbReference type="SUPFAM" id="SSF51621">
    <property type="entry name" value="Phosphoenolpyruvate/pyruvate domain"/>
    <property type="match status" value="1"/>
</dbReference>
<evidence type="ECO:0000256" key="3">
    <source>
        <dbReference type="ARBA" id="ARBA00023239"/>
    </source>
</evidence>
<dbReference type="InterPro" id="IPR050251">
    <property type="entry name" value="HpcH-HpaI_aldolase"/>
</dbReference>
<dbReference type="InterPro" id="IPR005000">
    <property type="entry name" value="Aldolase/citrate-lyase_domain"/>
</dbReference>
<dbReference type="GO" id="GO:0016832">
    <property type="term" value="F:aldehyde-lyase activity"/>
    <property type="evidence" value="ECO:0007669"/>
    <property type="project" value="TreeGrafter"/>
</dbReference>
<dbReference type="PANTHER" id="PTHR30502">
    <property type="entry name" value="2-KETO-3-DEOXY-L-RHAMNONATE ALDOLASE"/>
    <property type="match status" value="1"/>
</dbReference>
<dbReference type="AlphaFoldDB" id="A0A6B0YQT3"/>
<feature type="domain" description="HpcH/HpaI aldolase/citrate lyase" evidence="4">
    <location>
        <begin position="90"/>
        <end position="301"/>
    </location>
</feature>
<comment type="similarity">
    <text evidence="1">Belongs to the HpcH/HpaI aldolase family.</text>
</comment>
<dbReference type="InterPro" id="IPR015813">
    <property type="entry name" value="Pyrv/PenolPyrv_kinase-like_dom"/>
</dbReference>
<sequence>MIKKQAEYSHSSLLLTLSSAVPVCHFGRFGKHCTCRARRVRRATQPPLPTQVTMTNETQPSPVAAFRAKMAAGDICIGASITLTDPHATDALGDSVDFFWIDLEHSMMSAEALGGHFLAAKARSRPALVRVPGSGTPFIKPVLDAGADGIIVPQVRSAAEVQDVVNSCRYPPLGERGYGPRVPANYGRDGGNAYTERANREIFVAVQIENAEAFDALDDILAIEGLDSIALGPWDLSASLGLLGDVEHPTVIEAVDSIIARTRAAGLFVGAGMAPDARFALGMAKRGVQWLQVGDDCGYMILAMDQITAEVRSQL</sequence>
<protein>
    <recommendedName>
        <fullName evidence="4">HpcH/HpaI aldolase/citrate lyase domain-containing protein</fullName>
    </recommendedName>
</protein>
<dbReference type="GO" id="GO:0005737">
    <property type="term" value="C:cytoplasm"/>
    <property type="evidence" value="ECO:0007669"/>
    <property type="project" value="TreeGrafter"/>
</dbReference>
<evidence type="ECO:0000259" key="4">
    <source>
        <dbReference type="Pfam" id="PF03328"/>
    </source>
</evidence>
<dbReference type="PANTHER" id="PTHR30502:SF0">
    <property type="entry name" value="PHOSPHOENOLPYRUVATE CARBOXYLASE FAMILY PROTEIN"/>
    <property type="match status" value="1"/>
</dbReference>